<keyword evidence="5 6" id="KW-0472">Membrane</keyword>
<dbReference type="AlphaFoldDB" id="A0A1R0X2F7"/>
<organism evidence="7 8">
    <name type="scientific">Paenibacillus odorifer</name>
    <dbReference type="NCBI Taxonomy" id="189426"/>
    <lineage>
        <taxon>Bacteria</taxon>
        <taxon>Bacillati</taxon>
        <taxon>Bacillota</taxon>
        <taxon>Bacilli</taxon>
        <taxon>Bacillales</taxon>
        <taxon>Paenibacillaceae</taxon>
        <taxon>Paenibacillus</taxon>
    </lineage>
</organism>
<evidence type="ECO:0000256" key="3">
    <source>
        <dbReference type="ARBA" id="ARBA00022692"/>
    </source>
</evidence>
<dbReference type="RefSeq" id="WP_036689811.1">
    <property type="nucleotide sequence ID" value="NZ_MKQP01000037.1"/>
</dbReference>
<feature type="transmembrane region" description="Helical" evidence="6">
    <location>
        <begin position="59"/>
        <end position="77"/>
    </location>
</feature>
<dbReference type="Pfam" id="PF03649">
    <property type="entry name" value="UPF0014"/>
    <property type="match status" value="1"/>
</dbReference>
<dbReference type="GO" id="GO:0005886">
    <property type="term" value="C:plasma membrane"/>
    <property type="evidence" value="ECO:0007669"/>
    <property type="project" value="TreeGrafter"/>
</dbReference>
<evidence type="ECO:0000256" key="5">
    <source>
        <dbReference type="ARBA" id="ARBA00023136"/>
    </source>
</evidence>
<reference evidence="7 8" key="1">
    <citation type="submission" date="2016-10" db="EMBL/GenBank/DDBJ databases">
        <title>Paenibacillus species isolates.</title>
        <authorList>
            <person name="Beno S.M."/>
        </authorList>
    </citation>
    <scope>NUCLEOTIDE SEQUENCE [LARGE SCALE GENOMIC DNA]</scope>
    <source>
        <strain evidence="7 8">FSL H7-0604</strain>
    </source>
</reference>
<evidence type="ECO:0000256" key="2">
    <source>
        <dbReference type="ARBA" id="ARBA00005268"/>
    </source>
</evidence>
<feature type="transmembrane region" description="Helical" evidence="6">
    <location>
        <begin position="6"/>
        <end position="22"/>
    </location>
</feature>
<keyword evidence="3 6" id="KW-0812">Transmembrane</keyword>
<feature type="transmembrane region" description="Helical" evidence="6">
    <location>
        <begin position="187"/>
        <end position="208"/>
    </location>
</feature>
<name>A0A1R0X2F7_9BACL</name>
<comment type="caution">
    <text evidence="7">The sequence shown here is derived from an EMBL/GenBank/DDBJ whole genome shotgun (WGS) entry which is preliminary data.</text>
</comment>
<evidence type="ECO:0000256" key="4">
    <source>
        <dbReference type="ARBA" id="ARBA00022989"/>
    </source>
</evidence>
<dbReference type="InterPro" id="IPR005226">
    <property type="entry name" value="UPF0014_fam"/>
</dbReference>
<sequence>MSYTALSFTLLFVLGTMLVSVWQKLGLEKDIIVGTVRSAIQLLAVGYVLQFIFKSEQVIYVIVIILFMISVAAWNAAKRGKGLRGLVWRIGLAIATMELLMMGILLSLHIIEATPQYIIPISGMTIGSAMVVSGLFINHIKHEIQQSKGEIETLLSLGATVPQAIQEVRKRSVKFSMIPTIDGMKTVGLVQLPGMMTGMIIAGADPVVAVRYQILIVFSFTASAAVTSMLLSVLSYRLFFTPDLRLKQIVEQG</sequence>
<keyword evidence="4 6" id="KW-1133">Transmembrane helix</keyword>
<gene>
    <name evidence="7" type="ORF">BJP51_25235</name>
</gene>
<proteinExistence type="inferred from homology"/>
<accession>A0A1R0X2F7</accession>
<dbReference type="EMBL" id="MKQP01000037">
    <property type="protein sequence ID" value="OMD27220.1"/>
    <property type="molecule type" value="Genomic_DNA"/>
</dbReference>
<feature type="transmembrane region" description="Helical" evidence="6">
    <location>
        <begin position="117"/>
        <end position="137"/>
    </location>
</feature>
<evidence type="ECO:0000313" key="8">
    <source>
        <dbReference type="Proteomes" id="UP000187465"/>
    </source>
</evidence>
<evidence type="ECO:0000256" key="6">
    <source>
        <dbReference type="SAM" id="Phobius"/>
    </source>
</evidence>
<dbReference type="Proteomes" id="UP000187465">
    <property type="component" value="Unassembled WGS sequence"/>
</dbReference>
<comment type="similarity">
    <text evidence="2">Belongs to the UPF0014 family.</text>
</comment>
<protein>
    <submittedName>
        <fullName evidence="7">Iron export ABC transporter permease subunit FetB</fullName>
    </submittedName>
</protein>
<evidence type="ECO:0000256" key="1">
    <source>
        <dbReference type="ARBA" id="ARBA00004141"/>
    </source>
</evidence>
<feature type="transmembrane region" description="Helical" evidence="6">
    <location>
        <begin position="34"/>
        <end position="53"/>
    </location>
</feature>
<evidence type="ECO:0000313" key="7">
    <source>
        <dbReference type="EMBL" id="OMD27220.1"/>
    </source>
</evidence>
<comment type="subcellular location">
    <subcellularLocation>
        <location evidence="1">Membrane</location>
        <topology evidence="1">Multi-pass membrane protein</topology>
    </subcellularLocation>
</comment>
<feature type="transmembrane region" description="Helical" evidence="6">
    <location>
        <begin position="86"/>
        <end position="111"/>
    </location>
</feature>
<feature type="transmembrane region" description="Helical" evidence="6">
    <location>
        <begin position="214"/>
        <end position="239"/>
    </location>
</feature>
<dbReference type="PANTHER" id="PTHR30028:SF0">
    <property type="entry name" value="PROTEIN ALUMINUM SENSITIVE 3"/>
    <property type="match status" value="1"/>
</dbReference>
<dbReference type="PANTHER" id="PTHR30028">
    <property type="entry name" value="UPF0014 INNER MEMBRANE PROTEIN YBBM-RELATED"/>
    <property type="match status" value="1"/>
</dbReference>